<evidence type="ECO:0000256" key="3">
    <source>
        <dbReference type="SAM" id="MobiDB-lite"/>
    </source>
</evidence>
<dbReference type="Pfam" id="PF02735">
    <property type="entry name" value="Ku"/>
    <property type="match status" value="1"/>
</dbReference>
<protein>
    <recommendedName>
        <fullName evidence="2">Non-homologous end joining protein Ku</fullName>
    </recommendedName>
</protein>
<dbReference type="PANTHER" id="PTHR41251">
    <property type="entry name" value="NON-HOMOLOGOUS END JOINING PROTEIN KU"/>
    <property type="match status" value="1"/>
</dbReference>
<dbReference type="SMART" id="SM00559">
    <property type="entry name" value="Ku78"/>
    <property type="match status" value="1"/>
</dbReference>
<keyword evidence="1 2" id="KW-0238">DNA-binding</keyword>
<comment type="function">
    <text evidence="2">With LigD forms a non-homologous end joining (NHEJ) DNA repair enzyme, which repairs dsDNA breaks with reduced fidelity. Binds linear dsDNA with 5'- and 3'- overhangs but not closed circular dsDNA nor ssDNA. Recruits and stimulates the ligase activity of LigD.</text>
</comment>
<evidence type="ECO:0000313" key="5">
    <source>
        <dbReference type="EMBL" id="RVT95786.1"/>
    </source>
</evidence>
<dbReference type="Gene3D" id="2.40.290.10">
    <property type="match status" value="1"/>
</dbReference>
<evidence type="ECO:0000256" key="2">
    <source>
        <dbReference type="HAMAP-Rule" id="MF_01875"/>
    </source>
</evidence>
<comment type="similarity">
    <text evidence="2">Belongs to the prokaryotic Ku family.</text>
</comment>
<feature type="domain" description="Ku" evidence="4">
    <location>
        <begin position="54"/>
        <end position="184"/>
    </location>
</feature>
<evidence type="ECO:0000313" key="6">
    <source>
        <dbReference type="Proteomes" id="UP000282957"/>
    </source>
</evidence>
<dbReference type="EMBL" id="SACL01000005">
    <property type="protein sequence ID" value="RVT95786.1"/>
    <property type="molecule type" value="Genomic_DNA"/>
</dbReference>
<evidence type="ECO:0000256" key="1">
    <source>
        <dbReference type="ARBA" id="ARBA00023125"/>
    </source>
</evidence>
<dbReference type="GO" id="GO:0006303">
    <property type="term" value="P:double-strand break repair via nonhomologous end joining"/>
    <property type="evidence" value="ECO:0007669"/>
    <property type="project" value="UniProtKB-UniRule"/>
</dbReference>
<gene>
    <name evidence="2" type="primary">ku</name>
    <name evidence="5" type="ORF">EOD42_16485</name>
</gene>
<dbReference type="Proteomes" id="UP000282957">
    <property type="component" value="Unassembled WGS sequence"/>
</dbReference>
<dbReference type="GO" id="GO:0006310">
    <property type="term" value="P:DNA recombination"/>
    <property type="evidence" value="ECO:0007669"/>
    <property type="project" value="UniProtKB-KW"/>
</dbReference>
<organism evidence="5 6">
    <name type="scientific">Rhodovarius crocodyli</name>
    <dbReference type="NCBI Taxonomy" id="1979269"/>
    <lineage>
        <taxon>Bacteria</taxon>
        <taxon>Pseudomonadati</taxon>
        <taxon>Pseudomonadota</taxon>
        <taxon>Alphaproteobacteria</taxon>
        <taxon>Acetobacterales</taxon>
        <taxon>Roseomonadaceae</taxon>
        <taxon>Rhodovarius</taxon>
    </lineage>
</organism>
<dbReference type="PIRSF" id="PIRSF006493">
    <property type="entry name" value="Prok_Ku"/>
    <property type="match status" value="1"/>
</dbReference>
<evidence type="ECO:0000259" key="4">
    <source>
        <dbReference type="SMART" id="SM00559"/>
    </source>
</evidence>
<dbReference type="NCBIfam" id="TIGR02772">
    <property type="entry name" value="Ku_bact"/>
    <property type="match status" value="1"/>
</dbReference>
<name>A0A437MDW1_9PROT</name>
<keyword evidence="6" id="KW-1185">Reference proteome</keyword>
<dbReference type="InterPro" id="IPR006164">
    <property type="entry name" value="DNA_bd_Ku70/Ku80"/>
</dbReference>
<sequence>MAIRPTWEGHLRLSLVTCPVSLYAAASTSRDVHFHFINPKTGNRVRQQMIDPESGPIERRDLVRGFEVEEDQYVLLTDEELRSVRLESTKLLDIERFVEGAAIDRIWWDQPYYLVPEGKAGADAFAVIHAAMEDAGKIAIARLVMGARERVVAIEPRGKGMLLTTLRSHDEVRDTAEFFDDIPAGKPDKRMTTIARQIVEQFEGEFDPSSFNDRYEDALRELIAPKQGGDDGGGRRKKPPKTGNVIDLMEALRQSLEGKAAQRRPAAKKAAKKNPAARKRAS</sequence>
<dbReference type="PANTHER" id="PTHR41251:SF1">
    <property type="entry name" value="NON-HOMOLOGOUS END JOINING PROTEIN KU"/>
    <property type="match status" value="1"/>
</dbReference>
<dbReference type="AlphaFoldDB" id="A0A437MDW1"/>
<comment type="subunit">
    <text evidence="2">Homodimer. Interacts with LigD.</text>
</comment>
<dbReference type="RefSeq" id="WP_127788647.1">
    <property type="nucleotide sequence ID" value="NZ_SACL01000005.1"/>
</dbReference>
<feature type="region of interest" description="Disordered" evidence="3">
    <location>
        <begin position="224"/>
        <end position="282"/>
    </location>
</feature>
<dbReference type="HAMAP" id="MF_01875">
    <property type="entry name" value="Prokaryotic_Ku"/>
    <property type="match status" value="1"/>
</dbReference>
<accession>A0A437MDW1</accession>
<dbReference type="GO" id="GO:0003690">
    <property type="term" value="F:double-stranded DNA binding"/>
    <property type="evidence" value="ECO:0007669"/>
    <property type="project" value="UniProtKB-UniRule"/>
</dbReference>
<keyword evidence="2" id="KW-0233">DNA recombination</keyword>
<dbReference type="InterPro" id="IPR009187">
    <property type="entry name" value="Prok_Ku"/>
</dbReference>
<dbReference type="InterPro" id="IPR016194">
    <property type="entry name" value="SPOC-like_C_dom_sf"/>
</dbReference>
<feature type="compositionally biased region" description="Basic residues" evidence="3">
    <location>
        <begin position="261"/>
        <end position="282"/>
    </location>
</feature>
<keyword evidence="2" id="KW-0227">DNA damage</keyword>
<reference evidence="5 6" key="1">
    <citation type="submission" date="2019-01" db="EMBL/GenBank/DDBJ databases">
        <authorList>
            <person name="Chen W.-M."/>
        </authorList>
    </citation>
    <scope>NUCLEOTIDE SEQUENCE [LARGE SCALE GENOMIC DNA]</scope>
    <source>
        <strain evidence="5 6">CCP-6</strain>
    </source>
</reference>
<dbReference type="SUPFAM" id="SSF100939">
    <property type="entry name" value="SPOC domain-like"/>
    <property type="match status" value="1"/>
</dbReference>
<dbReference type="OrthoDB" id="9780854at2"/>
<comment type="caution">
    <text evidence="5">The sequence shown here is derived from an EMBL/GenBank/DDBJ whole genome shotgun (WGS) entry which is preliminary data.</text>
</comment>
<proteinExistence type="inferred from homology"/>
<dbReference type="CDD" id="cd00789">
    <property type="entry name" value="KU_like"/>
    <property type="match status" value="1"/>
</dbReference>
<keyword evidence="2" id="KW-0234">DNA repair</keyword>